<dbReference type="EMBL" id="LR797452">
    <property type="protein sequence ID" value="CAB4217901.1"/>
    <property type="molecule type" value="Genomic_DNA"/>
</dbReference>
<evidence type="ECO:0000313" key="3">
    <source>
        <dbReference type="EMBL" id="CAB4160248.1"/>
    </source>
</evidence>
<dbReference type="EMBL" id="LR796698">
    <property type="protein sequence ID" value="CAB4160248.1"/>
    <property type="molecule type" value="Genomic_DNA"/>
</dbReference>
<dbReference type="EMBL" id="LR796644">
    <property type="protein sequence ID" value="CAB4155851.1"/>
    <property type="molecule type" value="Genomic_DNA"/>
</dbReference>
<reference evidence="5" key="1">
    <citation type="submission" date="2020-05" db="EMBL/GenBank/DDBJ databases">
        <authorList>
            <person name="Chiriac C."/>
            <person name="Salcher M."/>
            <person name="Ghai R."/>
            <person name="Kavagutti S V."/>
        </authorList>
    </citation>
    <scope>NUCLEOTIDE SEQUENCE</scope>
</reference>
<organism evidence="5">
    <name type="scientific">uncultured Caudovirales phage</name>
    <dbReference type="NCBI Taxonomy" id="2100421"/>
    <lineage>
        <taxon>Viruses</taxon>
        <taxon>Duplodnaviria</taxon>
        <taxon>Heunggongvirae</taxon>
        <taxon>Uroviricota</taxon>
        <taxon>Caudoviricetes</taxon>
        <taxon>Peduoviridae</taxon>
        <taxon>Maltschvirus</taxon>
        <taxon>Maltschvirus maltsch</taxon>
    </lineage>
</organism>
<dbReference type="EMBL" id="LR797177">
    <property type="protein sequence ID" value="CAB4191684.1"/>
    <property type="molecule type" value="Genomic_DNA"/>
</dbReference>
<dbReference type="EMBL" id="LR798395">
    <property type="protein sequence ID" value="CAB5228941.1"/>
    <property type="molecule type" value="Genomic_DNA"/>
</dbReference>
<evidence type="ECO:0000313" key="9">
    <source>
        <dbReference type="EMBL" id="CAB4213170.1"/>
    </source>
</evidence>
<accession>A0A6J5PX77</accession>
<evidence type="ECO:0000313" key="11">
    <source>
        <dbReference type="EMBL" id="CAB5225179.1"/>
    </source>
</evidence>
<dbReference type="EMBL" id="LR798341">
    <property type="protein sequence ID" value="CAB5225179.1"/>
    <property type="molecule type" value="Genomic_DNA"/>
</dbReference>
<evidence type="ECO:0000313" key="4">
    <source>
        <dbReference type="EMBL" id="CAB4164678.1"/>
    </source>
</evidence>
<evidence type="ECO:0000313" key="8">
    <source>
        <dbReference type="EMBL" id="CAB4200724.1"/>
    </source>
</evidence>
<evidence type="ECO:0000313" key="7">
    <source>
        <dbReference type="EMBL" id="CAB4191684.1"/>
    </source>
</evidence>
<dbReference type="EMBL" id="LR796762">
    <property type="protein sequence ID" value="CAB4164678.1"/>
    <property type="molecule type" value="Genomic_DNA"/>
</dbReference>
<evidence type="ECO:0000313" key="10">
    <source>
        <dbReference type="EMBL" id="CAB4217901.1"/>
    </source>
</evidence>
<name>A0A6J5PX77_9CAUD</name>
<proteinExistence type="predicted"/>
<dbReference type="EMBL" id="LR796443">
    <property type="protein sequence ID" value="CAB4145250.1"/>
    <property type="molecule type" value="Genomic_DNA"/>
</dbReference>
<sequence>MNDEAFARLVAEDVKNKSSDAQKKYLALPENIKRWKRALEYLASNLDDQITQINKFEESKLKEYEQLGDEGTAIIAETSANFGARKSKIERFNFFVRAKLDEVSRMDALSSDGDLSQNSDDFYRRAIQKWWSLMEEFEMEPTKIDEALYASLDGRWDFEGLTEDNAFGDFED</sequence>
<evidence type="ECO:0000313" key="12">
    <source>
        <dbReference type="EMBL" id="CAB5228941.1"/>
    </source>
</evidence>
<dbReference type="EMBL" id="LR796878">
    <property type="protein sequence ID" value="CAB4171994.1"/>
    <property type="molecule type" value="Genomic_DNA"/>
</dbReference>
<dbReference type="EMBL" id="LR796961">
    <property type="protein sequence ID" value="CAB4178353.1"/>
    <property type="molecule type" value="Genomic_DNA"/>
</dbReference>
<gene>
    <name evidence="6" type="ORF">UFOVP1002_104</name>
    <name evidence="7" type="ORF">UFOVP1217_91</name>
    <name evidence="8" type="ORF">UFOVP1343_75</name>
    <name evidence="9" type="ORF">UFOVP1438_124</name>
    <name evidence="12" type="ORF">UFOVP1541_61</name>
    <name evidence="10" type="ORF">UFOVP1592_120</name>
    <name evidence="1" type="ORF">UFOVP465_169</name>
    <name evidence="2" type="ORF">UFOVP666_27</name>
    <name evidence="3" type="ORF">UFOVP727_104</name>
    <name evidence="11" type="ORF">UFOVP741_107</name>
    <name evidence="4" type="ORF">UFOVP819_55</name>
    <name evidence="5" type="ORF">UFOVP926_32</name>
</gene>
<dbReference type="EMBL" id="LR797305">
    <property type="protein sequence ID" value="CAB4200724.1"/>
    <property type="molecule type" value="Genomic_DNA"/>
</dbReference>
<evidence type="ECO:0000313" key="5">
    <source>
        <dbReference type="EMBL" id="CAB4171994.1"/>
    </source>
</evidence>
<dbReference type="EMBL" id="LR797395">
    <property type="protein sequence ID" value="CAB4213170.1"/>
    <property type="molecule type" value="Genomic_DNA"/>
</dbReference>
<evidence type="ECO:0000313" key="6">
    <source>
        <dbReference type="EMBL" id="CAB4178353.1"/>
    </source>
</evidence>
<protein>
    <submittedName>
        <fullName evidence="5">Uncharacterized protein</fullName>
    </submittedName>
</protein>
<evidence type="ECO:0000313" key="1">
    <source>
        <dbReference type="EMBL" id="CAB4145250.1"/>
    </source>
</evidence>
<evidence type="ECO:0000313" key="2">
    <source>
        <dbReference type="EMBL" id="CAB4155851.1"/>
    </source>
</evidence>